<dbReference type="PANTHER" id="PTHR43531:SF14">
    <property type="entry name" value="METHYL-ACCEPTING CHEMOTAXIS PROTEIN I-RELATED"/>
    <property type="match status" value="1"/>
</dbReference>
<accession>K9DEU6</accession>
<protein>
    <recommendedName>
        <fullName evidence="10">Methyl-accepting chemotaxis protein</fullName>
    </recommendedName>
</protein>
<dbReference type="FunFam" id="1.10.287.950:FF:000001">
    <property type="entry name" value="Methyl-accepting chemotaxis sensory transducer"/>
    <property type="match status" value="1"/>
</dbReference>
<dbReference type="GO" id="GO:0004888">
    <property type="term" value="F:transmembrane signaling receptor activity"/>
    <property type="evidence" value="ECO:0007669"/>
    <property type="project" value="TreeGrafter"/>
</dbReference>
<dbReference type="InterPro" id="IPR051310">
    <property type="entry name" value="MCP_chemotaxis"/>
</dbReference>
<dbReference type="InterPro" id="IPR047347">
    <property type="entry name" value="YvaQ-like_sensor"/>
</dbReference>
<dbReference type="AlphaFoldDB" id="K9DEU6"/>
<dbReference type="InterPro" id="IPR004089">
    <property type="entry name" value="MCPsignal_dom"/>
</dbReference>
<dbReference type="GO" id="GO:0005886">
    <property type="term" value="C:plasma membrane"/>
    <property type="evidence" value="ECO:0007669"/>
    <property type="project" value="TreeGrafter"/>
</dbReference>
<comment type="similarity">
    <text evidence="3">Belongs to the methyl-accepting chemotaxis (MCP) protein family.</text>
</comment>
<dbReference type="InterPro" id="IPR003660">
    <property type="entry name" value="HAMP_dom"/>
</dbReference>
<sequence>MPGFNKSLAGLLFSELETMKIKDLNIGVRLGAAFAVILAMMVIMLGTALWQLKHITDAKEEMATATEKAKLAQEMRAGIITNAVSTVAKIRAIDPADEQSYEEGMKAISKRASELQKIFEQVIVAPGGKVLLTALIEQRAKYSAARNQAYKMKTELGAGNPELLAFLDTKVMPEMRAYTEAAGKLADFQEKMAADANASIDAISASVQRTLILIGVAAVAIGAVFGWLLTRSITHPLARAVGLAQQVASGDLTADIHVDSRDELGALTGALKTMNESLLKTVTAVRAGTETIVTASQEIASGNLDLSSRTEQQASSLEETASSMEELTGTVRQNADNARQANVLAKNASQIASHGGEVVSQVVATMASINESSKKIGDIIAVIDGIAFQTNILALNAAVEAARAGEQGRGFAVVASEVRNLAQRSAGAAKEIRVLITDSVAKVDAGGRLVDEAGTTMQEIVEGITRVTDIMSEIASASAEQTMGIEQVNEAITQMDSVTQQNAALVEEAAAAAGSLQEQASALAQIVSVFKVGDETAVRSARRAPGGHALVVRKPASRRVERTLQEEVEEDAIA</sequence>
<dbReference type="InterPro" id="IPR024478">
    <property type="entry name" value="HlyB_4HB_MCP"/>
</dbReference>
<dbReference type="Proteomes" id="UP000009874">
    <property type="component" value="Unassembled WGS sequence"/>
</dbReference>
<dbReference type="SMART" id="SM00283">
    <property type="entry name" value="MA"/>
    <property type="match status" value="1"/>
</dbReference>
<dbReference type="GO" id="GO:0006935">
    <property type="term" value="P:chemotaxis"/>
    <property type="evidence" value="ECO:0007669"/>
    <property type="project" value="TreeGrafter"/>
</dbReference>
<comment type="subcellular location">
    <subcellularLocation>
        <location evidence="1">Membrane</location>
    </subcellularLocation>
</comment>
<dbReference type="Gene3D" id="6.10.340.10">
    <property type="match status" value="1"/>
</dbReference>
<dbReference type="Gene3D" id="1.10.287.950">
    <property type="entry name" value="Methyl-accepting chemotaxis protein"/>
    <property type="match status" value="1"/>
</dbReference>
<feature type="transmembrane region" description="Helical" evidence="5">
    <location>
        <begin position="26"/>
        <end position="50"/>
    </location>
</feature>
<keyword evidence="2" id="KW-0488">Methylation</keyword>
<dbReference type="SMART" id="SM00304">
    <property type="entry name" value="HAMP"/>
    <property type="match status" value="1"/>
</dbReference>
<keyword evidence="9" id="KW-1185">Reference proteome</keyword>
<evidence type="ECO:0000256" key="2">
    <source>
        <dbReference type="ARBA" id="ARBA00022481"/>
    </source>
</evidence>
<feature type="transmembrane region" description="Helical" evidence="5">
    <location>
        <begin position="210"/>
        <end position="229"/>
    </location>
</feature>
<dbReference type="EMBL" id="AGZI01000023">
    <property type="protein sequence ID" value="EKU82758.1"/>
    <property type="molecule type" value="Genomic_DNA"/>
</dbReference>
<dbReference type="eggNOG" id="COG0840">
    <property type="taxonomic scope" value="Bacteria"/>
</dbReference>
<evidence type="ECO:0000256" key="5">
    <source>
        <dbReference type="SAM" id="Phobius"/>
    </source>
</evidence>
<dbReference type="PROSITE" id="PS50111">
    <property type="entry name" value="CHEMOTAXIS_TRANSDUC_2"/>
    <property type="match status" value="1"/>
</dbReference>
<keyword evidence="5" id="KW-1133">Transmembrane helix</keyword>
<reference evidence="8 9" key="1">
    <citation type="submission" date="2012-09" db="EMBL/GenBank/DDBJ databases">
        <title>The Genome Sequence of Massilia timonae CCUG 45783.</title>
        <authorList>
            <consortium name="The Broad Institute Genome Sequencing Platform"/>
            <person name="Earl A."/>
            <person name="Ward D."/>
            <person name="Feldgarden M."/>
            <person name="Gevers D."/>
            <person name="Huys G."/>
            <person name="Walker B."/>
            <person name="Young S.K."/>
            <person name="Zeng Q."/>
            <person name="Gargeya S."/>
            <person name="Fitzgerald M."/>
            <person name="Haas B."/>
            <person name="Abouelleil A."/>
            <person name="Alvarado L."/>
            <person name="Arachchi H.M."/>
            <person name="Berlin A.M."/>
            <person name="Chapman S.B."/>
            <person name="Goldberg J."/>
            <person name="Griggs A."/>
            <person name="Gujja S."/>
            <person name="Hansen M."/>
            <person name="Howarth C."/>
            <person name="Imamovic A."/>
            <person name="Larimer J."/>
            <person name="McCowen C."/>
            <person name="Montmayeur A."/>
            <person name="Murphy C."/>
            <person name="Neiman D."/>
            <person name="Pearson M."/>
            <person name="Priest M."/>
            <person name="Roberts A."/>
            <person name="Saif S."/>
            <person name="Shea T."/>
            <person name="Sisk P."/>
            <person name="Sykes S."/>
            <person name="Wortman J."/>
            <person name="Nusbaum C."/>
            <person name="Birren B."/>
        </authorList>
    </citation>
    <scope>NUCLEOTIDE SEQUENCE [LARGE SCALE GENOMIC DNA]</scope>
    <source>
        <strain evidence="8 9">CCUG 45783</strain>
    </source>
</reference>
<feature type="domain" description="Methyl-accepting transducer" evidence="6">
    <location>
        <begin position="288"/>
        <end position="517"/>
    </location>
</feature>
<organism evidence="8 9">
    <name type="scientific">Massilia timonae CCUG 45783</name>
    <dbReference type="NCBI Taxonomy" id="883126"/>
    <lineage>
        <taxon>Bacteria</taxon>
        <taxon>Pseudomonadati</taxon>
        <taxon>Pseudomonadota</taxon>
        <taxon>Betaproteobacteria</taxon>
        <taxon>Burkholderiales</taxon>
        <taxon>Oxalobacteraceae</taxon>
        <taxon>Telluria group</taxon>
        <taxon>Massilia</taxon>
    </lineage>
</organism>
<gene>
    <name evidence="8" type="ORF">HMPREF9710_01987</name>
</gene>
<dbReference type="Pfam" id="PF00672">
    <property type="entry name" value="HAMP"/>
    <property type="match status" value="1"/>
</dbReference>
<evidence type="ECO:0000259" key="7">
    <source>
        <dbReference type="PROSITE" id="PS50885"/>
    </source>
</evidence>
<dbReference type="CDD" id="cd06225">
    <property type="entry name" value="HAMP"/>
    <property type="match status" value="1"/>
</dbReference>
<dbReference type="GO" id="GO:0007165">
    <property type="term" value="P:signal transduction"/>
    <property type="evidence" value="ECO:0007669"/>
    <property type="project" value="UniProtKB-KW"/>
</dbReference>
<dbReference type="PATRIC" id="fig|883126.3.peg.2018"/>
<feature type="domain" description="HAMP" evidence="7">
    <location>
        <begin position="231"/>
        <end position="283"/>
    </location>
</feature>
<evidence type="ECO:0000256" key="1">
    <source>
        <dbReference type="ARBA" id="ARBA00004370"/>
    </source>
</evidence>
<dbReference type="STRING" id="47229.LO55_2565"/>
<dbReference type="HOGENOM" id="CLU_000445_107_16_4"/>
<evidence type="ECO:0000256" key="3">
    <source>
        <dbReference type="ARBA" id="ARBA00029447"/>
    </source>
</evidence>
<dbReference type="Pfam" id="PF00015">
    <property type="entry name" value="MCPsignal"/>
    <property type="match status" value="1"/>
</dbReference>
<evidence type="ECO:0000259" key="6">
    <source>
        <dbReference type="PROSITE" id="PS50111"/>
    </source>
</evidence>
<dbReference type="CDD" id="cd11386">
    <property type="entry name" value="MCP_signal"/>
    <property type="match status" value="1"/>
</dbReference>
<evidence type="ECO:0000256" key="4">
    <source>
        <dbReference type="PROSITE-ProRule" id="PRU00284"/>
    </source>
</evidence>
<keyword evidence="5" id="KW-0472">Membrane</keyword>
<name>K9DEU6_9BURK</name>
<dbReference type="SUPFAM" id="SSF58104">
    <property type="entry name" value="Methyl-accepting chemotaxis protein (MCP) signaling domain"/>
    <property type="match status" value="1"/>
</dbReference>
<keyword evidence="5" id="KW-0812">Transmembrane</keyword>
<evidence type="ECO:0000313" key="9">
    <source>
        <dbReference type="Proteomes" id="UP000009874"/>
    </source>
</evidence>
<dbReference type="PANTHER" id="PTHR43531">
    <property type="entry name" value="PROTEIN ICFG"/>
    <property type="match status" value="1"/>
</dbReference>
<evidence type="ECO:0008006" key="10">
    <source>
        <dbReference type="Google" id="ProtNLM"/>
    </source>
</evidence>
<comment type="caution">
    <text evidence="8">The sequence shown here is derived from an EMBL/GenBank/DDBJ whole genome shotgun (WGS) entry which is preliminary data.</text>
</comment>
<keyword evidence="4" id="KW-0807">Transducer</keyword>
<dbReference type="PROSITE" id="PS50885">
    <property type="entry name" value="HAMP"/>
    <property type="match status" value="1"/>
</dbReference>
<dbReference type="Pfam" id="PF12729">
    <property type="entry name" value="4HB_MCP_1"/>
    <property type="match status" value="1"/>
</dbReference>
<proteinExistence type="inferred from homology"/>
<dbReference type="CDD" id="cd19411">
    <property type="entry name" value="MCP2201-like_sensor"/>
    <property type="match status" value="1"/>
</dbReference>
<evidence type="ECO:0000313" key="8">
    <source>
        <dbReference type="EMBL" id="EKU82758.1"/>
    </source>
</evidence>